<keyword evidence="3 8" id="KW-0812">Transmembrane</keyword>
<evidence type="ECO:0000313" key="10">
    <source>
        <dbReference type="Proteomes" id="UP000812966"/>
    </source>
</evidence>
<evidence type="ECO:0000256" key="3">
    <source>
        <dbReference type="ARBA" id="ARBA00022692"/>
    </source>
</evidence>
<evidence type="ECO:0000313" key="9">
    <source>
        <dbReference type="EMBL" id="KAG7529556.1"/>
    </source>
</evidence>
<comment type="caution">
    <text evidence="9">The sequence shown here is derived from an EMBL/GenBank/DDBJ whole genome shotgun (WGS) entry which is preliminary data.</text>
</comment>
<keyword evidence="5 6" id="KW-0472">Membrane</keyword>
<evidence type="ECO:0000256" key="8">
    <source>
        <dbReference type="SAM" id="Phobius"/>
    </source>
</evidence>
<keyword evidence="4 8" id="KW-1133">Transmembrane helix</keyword>
<dbReference type="OrthoDB" id="340608at2759"/>
<dbReference type="Pfam" id="PF03381">
    <property type="entry name" value="CDC50"/>
    <property type="match status" value="1"/>
</dbReference>
<accession>A0A8K0NN30</accession>
<dbReference type="EMBL" id="JABELV010000145">
    <property type="protein sequence ID" value="KAG7529556.1"/>
    <property type="molecule type" value="Genomic_DNA"/>
</dbReference>
<feature type="region of interest" description="Disordered" evidence="7">
    <location>
        <begin position="1"/>
        <end position="36"/>
    </location>
</feature>
<evidence type="ECO:0000256" key="5">
    <source>
        <dbReference type="ARBA" id="ARBA00023136"/>
    </source>
</evidence>
<proteinExistence type="inferred from homology"/>
<keyword evidence="10" id="KW-1185">Reference proteome</keyword>
<dbReference type="Proteomes" id="UP000812966">
    <property type="component" value="Unassembled WGS sequence"/>
</dbReference>
<dbReference type="AlphaFoldDB" id="A0A8K0NN30"/>
<evidence type="ECO:0000256" key="4">
    <source>
        <dbReference type="ARBA" id="ARBA00022989"/>
    </source>
</evidence>
<evidence type="ECO:0000256" key="7">
    <source>
        <dbReference type="SAM" id="MobiDB-lite"/>
    </source>
</evidence>
<evidence type="ECO:0000256" key="6">
    <source>
        <dbReference type="PIRNR" id="PIRNR015840"/>
    </source>
</evidence>
<feature type="transmembrane region" description="Helical" evidence="8">
    <location>
        <begin position="353"/>
        <end position="378"/>
    </location>
</feature>
<feature type="transmembrane region" description="Helical" evidence="8">
    <location>
        <begin position="53"/>
        <end position="75"/>
    </location>
</feature>
<dbReference type="PANTHER" id="PTHR10926:SF0">
    <property type="entry name" value="CDC50, ISOFORM A"/>
    <property type="match status" value="1"/>
</dbReference>
<dbReference type="PANTHER" id="PTHR10926">
    <property type="entry name" value="CELL CYCLE CONTROL PROTEIN 50"/>
    <property type="match status" value="1"/>
</dbReference>
<comment type="subcellular location">
    <subcellularLocation>
        <location evidence="1">Membrane</location>
        <topology evidence="1">Multi-pass membrane protein</topology>
    </subcellularLocation>
</comment>
<dbReference type="GO" id="GO:0005783">
    <property type="term" value="C:endoplasmic reticulum"/>
    <property type="evidence" value="ECO:0007669"/>
    <property type="project" value="TreeGrafter"/>
</dbReference>
<evidence type="ECO:0000256" key="2">
    <source>
        <dbReference type="ARBA" id="ARBA00009457"/>
    </source>
</evidence>
<protein>
    <recommendedName>
        <fullName evidence="11">Transcription regulator</fullName>
    </recommendedName>
</protein>
<gene>
    <name evidence="9" type="ORF">FFLO_05572</name>
</gene>
<reference evidence="9" key="1">
    <citation type="submission" date="2020-04" db="EMBL/GenBank/DDBJ databases">
        <title>Analysis of mating type loci in Filobasidium floriforme.</title>
        <authorList>
            <person name="Nowrousian M."/>
        </authorList>
    </citation>
    <scope>NUCLEOTIDE SEQUENCE</scope>
    <source>
        <strain evidence="9">CBS 6242</strain>
    </source>
</reference>
<sequence length="395" mass="44205">MALFKRNKDKGKRLADGSGDERPVDKPKRKRPANTAFKQQRLKAWQPILTPKSVLPTLFAIGLLFAPIGAVLIWGSNTVTSITLNYTDCDTSAPTDGTFEAMSGNRYDYNLASGHSGASYTAPTWSFTNDSSRAIGERAQCVVRFQVPYDLDPSVFLYYKLTNYYQNHRRYVLSLDKDQLIGHDRTPNQIDDGQCTPITLRDGVPIYPCGLIANSVFNDTFTNLQLLNPEGGSGAQAYPLSERNIAWDGESKHYTNNPPGVPSDYAVPPNWLERYPNGYESFPPLADDEHFQVWMRTSALPTFSKLWGRNDDDVMNSGTYEMTINMNYPVRQFSGTKSVVFSTVSWMGGKNPFLGWAYVATAILFVVLAVAGTAKHLLQPRRMGDMSMLSWNQNK</sequence>
<organism evidence="9 10">
    <name type="scientific">Filobasidium floriforme</name>
    <dbReference type="NCBI Taxonomy" id="5210"/>
    <lineage>
        <taxon>Eukaryota</taxon>
        <taxon>Fungi</taxon>
        <taxon>Dikarya</taxon>
        <taxon>Basidiomycota</taxon>
        <taxon>Agaricomycotina</taxon>
        <taxon>Tremellomycetes</taxon>
        <taxon>Filobasidiales</taxon>
        <taxon>Filobasidiaceae</taxon>
        <taxon>Filobasidium</taxon>
    </lineage>
</organism>
<dbReference type="GO" id="GO:0005886">
    <property type="term" value="C:plasma membrane"/>
    <property type="evidence" value="ECO:0007669"/>
    <property type="project" value="TreeGrafter"/>
</dbReference>
<feature type="compositionally biased region" description="Basic and acidic residues" evidence="7">
    <location>
        <begin position="12"/>
        <end position="26"/>
    </location>
</feature>
<comment type="similarity">
    <text evidence="2 6">Belongs to the CDC50/LEM3 family.</text>
</comment>
<name>A0A8K0NN30_9TREE</name>
<dbReference type="GO" id="GO:0045332">
    <property type="term" value="P:phospholipid translocation"/>
    <property type="evidence" value="ECO:0007669"/>
    <property type="project" value="UniProtKB-UniRule"/>
</dbReference>
<evidence type="ECO:0008006" key="11">
    <source>
        <dbReference type="Google" id="ProtNLM"/>
    </source>
</evidence>
<dbReference type="PIRSF" id="PIRSF015840">
    <property type="entry name" value="DUF284_TM_euk"/>
    <property type="match status" value="1"/>
</dbReference>
<feature type="compositionally biased region" description="Basic residues" evidence="7">
    <location>
        <begin position="1"/>
        <end position="11"/>
    </location>
</feature>
<dbReference type="InterPro" id="IPR005045">
    <property type="entry name" value="CDC50/LEM3_fam"/>
</dbReference>
<evidence type="ECO:0000256" key="1">
    <source>
        <dbReference type="ARBA" id="ARBA00004141"/>
    </source>
</evidence>
<dbReference type="GO" id="GO:0005794">
    <property type="term" value="C:Golgi apparatus"/>
    <property type="evidence" value="ECO:0007669"/>
    <property type="project" value="TreeGrafter"/>
</dbReference>